<feature type="domain" description="Response regulatory" evidence="8">
    <location>
        <begin position="121"/>
        <end position="237"/>
    </location>
</feature>
<dbReference type="InterPro" id="IPR003594">
    <property type="entry name" value="HATPase_dom"/>
</dbReference>
<evidence type="ECO:0000313" key="9">
    <source>
        <dbReference type="EMBL" id="VAX17911.1"/>
    </source>
</evidence>
<dbReference type="InterPro" id="IPR004358">
    <property type="entry name" value="Sig_transdc_His_kin-like_C"/>
</dbReference>
<dbReference type="Gene3D" id="3.40.50.2300">
    <property type="match status" value="3"/>
</dbReference>
<dbReference type="SMART" id="SM00387">
    <property type="entry name" value="HATPase_c"/>
    <property type="match status" value="1"/>
</dbReference>
<dbReference type="CDD" id="cd00075">
    <property type="entry name" value="HATPase"/>
    <property type="match status" value="1"/>
</dbReference>
<dbReference type="SUPFAM" id="SSF47384">
    <property type="entry name" value="Homodimeric domain of signal transducing histidine kinase"/>
    <property type="match status" value="1"/>
</dbReference>
<dbReference type="SUPFAM" id="SSF52172">
    <property type="entry name" value="CheY-like"/>
    <property type="match status" value="3"/>
</dbReference>
<keyword evidence="6" id="KW-0175">Coiled coil</keyword>
<dbReference type="InterPro" id="IPR005467">
    <property type="entry name" value="His_kinase_dom"/>
</dbReference>
<evidence type="ECO:0000256" key="1">
    <source>
        <dbReference type="ARBA" id="ARBA00000085"/>
    </source>
</evidence>
<comment type="catalytic activity">
    <reaction evidence="1">
        <text>ATP + protein L-histidine = ADP + protein N-phospho-L-histidine.</text>
        <dbReference type="EC" id="2.7.13.3"/>
    </reaction>
</comment>
<reference evidence="9" key="1">
    <citation type="submission" date="2018-06" db="EMBL/GenBank/DDBJ databases">
        <authorList>
            <person name="Zhirakovskaya E."/>
        </authorList>
    </citation>
    <scope>NUCLEOTIDE SEQUENCE</scope>
</reference>
<dbReference type="FunFam" id="3.30.565.10:FF:000006">
    <property type="entry name" value="Sensor histidine kinase WalK"/>
    <property type="match status" value="1"/>
</dbReference>
<feature type="domain" description="Response regulatory" evidence="8">
    <location>
        <begin position="373"/>
        <end position="489"/>
    </location>
</feature>
<dbReference type="InterPro" id="IPR003661">
    <property type="entry name" value="HisK_dim/P_dom"/>
</dbReference>
<keyword evidence="4" id="KW-0808">Transferase</keyword>
<dbReference type="Pfam" id="PF02518">
    <property type="entry name" value="HATPase_c"/>
    <property type="match status" value="1"/>
</dbReference>
<evidence type="ECO:0000256" key="6">
    <source>
        <dbReference type="SAM" id="Coils"/>
    </source>
</evidence>
<dbReference type="Pfam" id="PF00072">
    <property type="entry name" value="Response_reg"/>
    <property type="match status" value="3"/>
</dbReference>
<evidence type="ECO:0000256" key="4">
    <source>
        <dbReference type="ARBA" id="ARBA00022679"/>
    </source>
</evidence>
<dbReference type="GO" id="GO:0000155">
    <property type="term" value="F:phosphorelay sensor kinase activity"/>
    <property type="evidence" value="ECO:0007669"/>
    <property type="project" value="InterPro"/>
</dbReference>
<dbReference type="InterPro" id="IPR037257">
    <property type="entry name" value="T2SS_E_N_sf"/>
</dbReference>
<dbReference type="AlphaFoldDB" id="A0A3B1BTR6"/>
<dbReference type="Pfam" id="PF00512">
    <property type="entry name" value="HisKA"/>
    <property type="match status" value="1"/>
</dbReference>
<dbReference type="InterPro" id="IPR036097">
    <property type="entry name" value="HisK_dim/P_sf"/>
</dbReference>
<dbReference type="CDD" id="cd00082">
    <property type="entry name" value="HisKA"/>
    <property type="match status" value="1"/>
</dbReference>
<dbReference type="SMART" id="SM00448">
    <property type="entry name" value="REC"/>
    <property type="match status" value="3"/>
</dbReference>
<name>A0A3B1BTR6_9ZZZZ</name>
<dbReference type="InterPro" id="IPR036890">
    <property type="entry name" value="HATPase_C_sf"/>
</dbReference>
<keyword evidence="3" id="KW-0597">Phosphoprotein</keyword>
<dbReference type="Gene3D" id="3.30.565.10">
    <property type="entry name" value="Histidine kinase-like ATPase, C-terminal domain"/>
    <property type="match status" value="1"/>
</dbReference>
<evidence type="ECO:0000259" key="7">
    <source>
        <dbReference type="PROSITE" id="PS50109"/>
    </source>
</evidence>
<dbReference type="Gene3D" id="1.10.287.130">
    <property type="match status" value="1"/>
</dbReference>
<feature type="domain" description="Histidine kinase" evidence="7">
    <location>
        <begin position="518"/>
        <end position="734"/>
    </location>
</feature>
<keyword evidence="5" id="KW-0418">Kinase</keyword>
<evidence type="ECO:0000256" key="5">
    <source>
        <dbReference type="ARBA" id="ARBA00022777"/>
    </source>
</evidence>
<dbReference type="SMART" id="SM00388">
    <property type="entry name" value="HisKA"/>
    <property type="match status" value="1"/>
</dbReference>
<evidence type="ECO:0000256" key="2">
    <source>
        <dbReference type="ARBA" id="ARBA00012438"/>
    </source>
</evidence>
<dbReference type="PANTHER" id="PTHR43547">
    <property type="entry name" value="TWO-COMPONENT HISTIDINE KINASE"/>
    <property type="match status" value="1"/>
</dbReference>
<sequence length="736" mass="82603">MGFGENLVKRGLITREQHELALGLQSKNRLVGQIAIEQNYLSEQQVSEVLEYTDGKPDIYFGEAAISMGLLTLNQVRYILDCRTKRKVRIGDILVRIGAISSETLHQEVMRYDAKRKRLRNILVCEPSKTVSLILERWLKKYGYFVHVTRTGEEAYKLAKEIKPDIFMVSSVLEDITGIKLCYKLLSDPSTAGARLILISGRVEPKEIDIAFEVGVNHFLTKPIKEDELINIIYQLEREESDKKPEKILIVDDSPGARMIIFKELSTTWANIYMAKDGKEGVEKAKAILPDIITMDVEMPLMNGLEACRSLKEDPATEDIPVIMISSQTTQESRARGFEVGAVEYFSKPFGPGLLTEFMKMLVEAKKISKREKILIVEDSKITRHILKYFFEKNGFSTTTVPNGVEALVAIPEINPDIIITDCYMPLMDGFTFAREMKKQKERRHIPIIMLTASTAKSDVLKGLAAGASDYISKPFDESELLARVDVHLKNQFLLAQLEEEKEKLQKANEEKDKFIGIAAHDLRNPLVSIKSFASMIASNDYDEETKEKFLEIITTVSEEMLDLLEDLLDISTIESGKVFLNLETHNIGDVVQNRVLISGPMAKNKEITINFLGSLDIDVVFDLQKIEQVIDNLVSNAIKYTKPGKNIYVSIEDYPTLVKVVVKDEGLGIPDEEISKLFIPFSKLSVKATAGEKSTGLGLSIASKIVKAHSGKIGVESKVDAGSEFYFTLPKKDAL</sequence>
<dbReference type="SUPFAM" id="SSF160246">
    <property type="entry name" value="EspE N-terminal domain-like"/>
    <property type="match status" value="1"/>
</dbReference>
<evidence type="ECO:0000256" key="3">
    <source>
        <dbReference type="ARBA" id="ARBA00022553"/>
    </source>
</evidence>
<accession>A0A3B1BTR6</accession>
<feature type="domain" description="Response regulatory" evidence="8">
    <location>
        <begin position="247"/>
        <end position="363"/>
    </location>
</feature>
<dbReference type="PROSITE" id="PS50110">
    <property type="entry name" value="RESPONSE_REGULATORY"/>
    <property type="match status" value="3"/>
</dbReference>
<evidence type="ECO:0000259" key="8">
    <source>
        <dbReference type="PROSITE" id="PS50110"/>
    </source>
</evidence>
<dbReference type="PRINTS" id="PR00344">
    <property type="entry name" value="BCTRLSENSOR"/>
</dbReference>
<dbReference type="InterPro" id="IPR011006">
    <property type="entry name" value="CheY-like_superfamily"/>
</dbReference>
<organism evidence="9">
    <name type="scientific">hydrothermal vent metagenome</name>
    <dbReference type="NCBI Taxonomy" id="652676"/>
    <lineage>
        <taxon>unclassified sequences</taxon>
        <taxon>metagenomes</taxon>
        <taxon>ecological metagenomes</taxon>
    </lineage>
</organism>
<protein>
    <recommendedName>
        <fullName evidence="2">histidine kinase</fullName>
        <ecNumber evidence="2">2.7.13.3</ecNumber>
    </recommendedName>
</protein>
<gene>
    <name evidence="9" type="ORF">MNBD_NITROSPINAE02-621</name>
</gene>
<dbReference type="PROSITE" id="PS50109">
    <property type="entry name" value="HIS_KIN"/>
    <property type="match status" value="1"/>
</dbReference>
<dbReference type="PANTHER" id="PTHR43547:SF2">
    <property type="entry name" value="HYBRID SIGNAL TRANSDUCTION HISTIDINE KINASE C"/>
    <property type="match status" value="1"/>
</dbReference>
<proteinExistence type="predicted"/>
<dbReference type="SUPFAM" id="SSF55874">
    <property type="entry name" value="ATPase domain of HSP90 chaperone/DNA topoisomerase II/histidine kinase"/>
    <property type="match status" value="1"/>
</dbReference>
<dbReference type="EC" id="2.7.13.3" evidence="2"/>
<dbReference type="EMBL" id="UOGE01000028">
    <property type="protein sequence ID" value="VAX17911.1"/>
    <property type="molecule type" value="Genomic_DNA"/>
</dbReference>
<feature type="coiled-coil region" evidence="6">
    <location>
        <begin position="491"/>
        <end position="518"/>
    </location>
</feature>
<dbReference type="InterPro" id="IPR001789">
    <property type="entry name" value="Sig_transdc_resp-reg_receiver"/>
</dbReference>